<dbReference type="AlphaFoldDB" id="A0A6B9V3F4"/>
<proteinExistence type="predicted"/>
<dbReference type="EMBL" id="CP031001">
    <property type="protein sequence ID" value="QHN75940.1"/>
    <property type="molecule type" value="Genomic_DNA"/>
</dbReference>
<organism evidence="1 2">
    <name type="scientific">Arachis hypogaea</name>
    <name type="common">Peanut</name>
    <dbReference type="NCBI Taxonomy" id="3818"/>
    <lineage>
        <taxon>Eukaryota</taxon>
        <taxon>Viridiplantae</taxon>
        <taxon>Streptophyta</taxon>
        <taxon>Embryophyta</taxon>
        <taxon>Tracheophyta</taxon>
        <taxon>Spermatophyta</taxon>
        <taxon>Magnoliopsida</taxon>
        <taxon>eudicotyledons</taxon>
        <taxon>Gunneridae</taxon>
        <taxon>Pentapetalae</taxon>
        <taxon>rosids</taxon>
        <taxon>fabids</taxon>
        <taxon>Fabales</taxon>
        <taxon>Fabaceae</taxon>
        <taxon>Papilionoideae</taxon>
        <taxon>50 kb inversion clade</taxon>
        <taxon>dalbergioids sensu lato</taxon>
        <taxon>Dalbergieae</taxon>
        <taxon>Pterocarpus clade</taxon>
        <taxon>Arachis</taxon>
    </lineage>
</organism>
<accession>A0A6B9V3F4</accession>
<evidence type="ECO:0008006" key="3">
    <source>
        <dbReference type="Google" id="ProtNLM"/>
    </source>
</evidence>
<evidence type="ECO:0000313" key="2">
    <source>
        <dbReference type="Proteomes" id="UP000464620"/>
    </source>
</evidence>
<reference evidence="1 2" key="1">
    <citation type="submission" date="2020-01" db="EMBL/GenBank/DDBJ databases">
        <title>Genome sequence of Arachis hypogaea, cultivar Shitouqi.</title>
        <authorList>
            <person name="Zhuang W."/>
            <person name="Chen H."/>
            <person name="Varshney R."/>
            <person name="Wang D."/>
            <person name="Ming R."/>
        </authorList>
    </citation>
    <scope>NUCLEOTIDE SEQUENCE [LARGE SCALE GENOMIC DNA]</scope>
    <source>
        <tissue evidence="1">Young leaf</tissue>
    </source>
</reference>
<evidence type="ECO:0000313" key="1">
    <source>
        <dbReference type="EMBL" id="QHN75940.1"/>
    </source>
</evidence>
<sequence length="92" mass="10449">MLEAHVDIDQEDKTVGWVLELLQALRKTKLLALKLSTTVCLLRTPAATLDFPEFSCLRNLDLEIPHVDSELLIKLLHNCPMLKVLSICRLKV</sequence>
<protein>
    <recommendedName>
        <fullName evidence="3">FBD domain-containing protein</fullName>
    </recommendedName>
</protein>
<dbReference type="Proteomes" id="UP000464620">
    <property type="component" value="Chromosome B09"/>
</dbReference>
<name>A0A6B9V3F4_ARAHY</name>
<gene>
    <name evidence="1" type="ORF">DS421_19g639700</name>
</gene>